<sequence>MGQFNGSVLTEDGLSLLSRAQIGAASIQFTRVGIGDGFPSGDLRLQTKLVHETMSLPLLELKLTGRGQTQIKAAINNTELNQGVFIREIGLFANDPAKGEILYAVANAGPLADYLPAAGTDVVEEIVNFNTVIGSTENVTAIVSQQAFVAVDTFAAHVNDMNVHVPLSVISALITRVQTLEDALLNDFKNNIFKVSFSNPIGVRIKRGWFDQTNSQLVIK</sequence>
<dbReference type="Proteomes" id="UP000316882">
    <property type="component" value="Unassembled WGS sequence"/>
</dbReference>
<feature type="domain" description="Phage tail fibre protein N-terminal" evidence="1">
    <location>
        <begin position="7"/>
        <end position="140"/>
    </location>
</feature>
<evidence type="ECO:0000259" key="1">
    <source>
        <dbReference type="Pfam" id="PF12571"/>
    </source>
</evidence>
<dbReference type="AlphaFoldDB" id="A0A4Y3PV32"/>
<organism evidence="2 3">
    <name type="scientific">Brevibacillus parabrevis</name>
    <dbReference type="NCBI Taxonomy" id="54914"/>
    <lineage>
        <taxon>Bacteria</taxon>
        <taxon>Bacillati</taxon>
        <taxon>Bacillota</taxon>
        <taxon>Bacilli</taxon>
        <taxon>Bacillales</taxon>
        <taxon>Paenibacillaceae</taxon>
        <taxon>Brevibacillus</taxon>
    </lineage>
</organism>
<accession>A0A4Y3PV32</accession>
<dbReference type="InterPro" id="IPR022225">
    <property type="entry name" value="Phage_tail_fibre_N"/>
</dbReference>
<evidence type="ECO:0000313" key="3">
    <source>
        <dbReference type="Proteomes" id="UP000316882"/>
    </source>
</evidence>
<reference evidence="2 3" key="1">
    <citation type="submission" date="2019-06" db="EMBL/GenBank/DDBJ databases">
        <title>Whole genome shotgun sequence of Brevibacillus parabrevis NBRC 12334.</title>
        <authorList>
            <person name="Hosoyama A."/>
            <person name="Uohara A."/>
            <person name="Ohji S."/>
            <person name="Ichikawa N."/>
        </authorList>
    </citation>
    <scope>NUCLEOTIDE SEQUENCE [LARGE SCALE GENOMIC DNA]</scope>
    <source>
        <strain evidence="2 3">NBRC 12334</strain>
    </source>
</reference>
<dbReference type="Pfam" id="PF12571">
    <property type="entry name" value="Phage_tail_fib"/>
    <property type="match status" value="1"/>
</dbReference>
<proteinExistence type="predicted"/>
<keyword evidence="3" id="KW-1185">Reference proteome</keyword>
<gene>
    <name evidence="2" type="ORF">BPA01_48980</name>
</gene>
<comment type="caution">
    <text evidence="2">The sequence shown here is derived from an EMBL/GenBank/DDBJ whole genome shotgun (WGS) entry which is preliminary data.</text>
</comment>
<protein>
    <recommendedName>
        <fullName evidence="1">Phage tail fibre protein N-terminal domain-containing protein</fullName>
    </recommendedName>
</protein>
<name>A0A4Y3PV32_BREPA</name>
<dbReference type="RefSeq" id="WP_122965330.1">
    <property type="nucleotide sequence ID" value="NZ_BJMH01000037.1"/>
</dbReference>
<dbReference type="EMBL" id="BJMH01000037">
    <property type="protein sequence ID" value="GEB35318.1"/>
    <property type="molecule type" value="Genomic_DNA"/>
</dbReference>
<evidence type="ECO:0000313" key="2">
    <source>
        <dbReference type="EMBL" id="GEB35318.1"/>
    </source>
</evidence>